<keyword evidence="1" id="KW-0472">Membrane</keyword>
<reference evidence="2 3" key="1">
    <citation type="submission" date="2020-01" db="EMBL/GenBank/DDBJ databases">
        <title>Genome sequence of Arachis hypogaea, cultivar Shitouqi.</title>
        <authorList>
            <person name="Zhuang W."/>
            <person name="Chen H."/>
            <person name="Varshney R."/>
            <person name="Wang D."/>
            <person name="Ming R."/>
        </authorList>
    </citation>
    <scope>NUCLEOTIDE SEQUENCE [LARGE SCALE GENOMIC DNA]</scope>
    <source>
        <tissue evidence="2">Young leaf</tissue>
    </source>
</reference>
<sequence>MIARLKKEERQLMAKNNVVLAIAMLIVGAIIICSTITKFHDETTSKEFWTTTSYNVVSNLDGCIRKCKADIKRKTIKRTECVKECVGVECRRRHPNNNKKRSACFDYLFELFSN</sequence>
<protein>
    <submittedName>
        <fullName evidence="2">Uncharacterized protein</fullName>
    </submittedName>
</protein>
<evidence type="ECO:0000313" key="3">
    <source>
        <dbReference type="Proteomes" id="UP000464620"/>
    </source>
</evidence>
<accession>A0A6B9V7P4</accession>
<proteinExistence type="predicted"/>
<dbReference type="AlphaFoldDB" id="A0A6B9V7P4"/>
<keyword evidence="1" id="KW-1133">Transmembrane helix</keyword>
<evidence type="ECO:0000256" key="1">
    <source>
        <dbReference type="SAM" id="Phobius"/>
    </source>
</evidence>
<gene>
    <name evidence="2" type="ORF">DS421_19g646480</name>
</gene>
<evidence type="ECO:0000313" key="2">
    <source>
        <dbReference type="EMBL" id="QHN76731.1"/>
    </source>
</evidence>
<dbReference type="EMBL" id="CP031001">
    <property type="protein sequence ID" value="QHN76731.1"/>
    <property type="molecule type" value="Genomic_DNA"/>
</dbReference>
<dbReference type="Proteomes" id="UP000464620">
    <property type="component" value="Chromosome B09"/>
</dbReference>
<feature type="transmembrane region" description="Helical" evidence="1">
    <location>
        <begin position="12"/>
        <end position="32"/>
    </location>
</feature>
<keyword evidence="1" id="KW-0812">Transmembrane</keyword>
<organism evidence="2 3">
    <name type="scientific">Arachis hypogaea</name>
    <name type="common">Peanut</name>
    <dbReference type="NCBI Taxonomy" id="3818"/>
    <lineage>
        <taxon>Eukaryota</taxon>
        <taxon>Viridiplantae</taxon>
        <taxon>Streptophyta</taxon>
        <taxon>Embryophyta</taxon>
        <taxon>Tracheophyta</taxon>
        <taxon>Spermatophyta</taxon>
        <taxon>Magnoliopsida</taxon>
        <taxon>eudicotyledons</taxon>
        <taxon>Gunneridae</taxon>
        <taxon>Pentapetalae</taxon>
        <taxon>rosids</taxon>
        <taxon>fabids</taxon>
        <taxon>Fabales</taxon>
        <taxon>Fabaceae</taxon>
        <taxon>Papilionoideae</taxon>
        <taxon>50 kb inversion clade</taxon>
        <taxon>dalbergioids sensu lato</taxon>
        <taxon>Dalbergieae</taxon>
        <taxon>Pterocarpus clade</taxon>
        <taxon>Arachis</taxon>
    </lineage>
</organism>
<name>A0A6B9V7P4_ARAHY</name>